<evidence type="ECO:0000313" key="4">
    <source>
        <dbReference type="Proteomes" id="UP000095767"/>
    </source>
</evidence>
<dbReference type="EMBL" id="LWDX02012770">
    <property type="protein sequence ID" value="OEL35254.1"/>
    <property type="molecule type" value="Genomic_DNA"/>
</dbReference>
<feature type="transmembrane region" description="Helical" evidence="2">
    <location>
        <begin position="179"/>
        <end position="199"/>
    </location>
</feature>
<feature type="transmembrane region" description="Helical" evidence="2">
    <location>
        <begin position="58"/>
        <end position="78"/>
    </location>
</feature>
<keyword evidence="2" id="KW-0812">Transmembrane</keyword>
<organism evidence="3 4">
    <name type="scientific">Dichanthelium oligosanthes</name>
    <dbReference type="NCBI Taxonomy" id="888268"/>
    <lineage>
        <taxon>Eukaryota</taxon>
        <taxon>Viridiplantae</taxon>
        <taxon>Streptophyta</taxon>
        <taxon>Embryophyta</taxon>
        <taxon>Tracheophyta</taxon>
        <taxon>Spermatophyta</taxon>
        <taxon>Magnoliopsida</taxon>
        <taxon>Liliopsida</taxon>
        <taxon>Poales</taxon>
        <taxon>Poaceae</taxon>
        <taxon>PACMAD clade</taxon>
        <taxon>Panicoideae</taxon>
        <taxon>Panicodae</taxon>
        <taxon>Paniceae</taxon>
        <taxon>Dichantheliinae</taxon>
        <taxon>Dichanthelium</taxon>
    </lineage>
</organism>
<proteinExistence type="predicted"/>
<sequence length="272" mass="29599">MTFFGAVALIVFELHASHHGRRGRVYCRFATALVAVTCTMLIAANTVLVILANRNNTVLSVALAPVLVLVSVAAHAGVCMEQEQHRPTSTAPRSSYDAAMRAPLIWPLLAPVTRRWTLPCATPPPLHVLRHGDDALRLCAMPLSLLPTPMPEVLARPQERARRASPEERASSPPPELDYPFQVIATVGFTLMTGLYAAFLGTDHYSAYLKAAIFVLLLAVLPSLGRLWAQLHVPQRGGLVGIAGLLFFYPALAVLAAIPLVLMVFVELYQNR</sequence>
<protein>
    <submittedName>
        <fullName evidence="3">Uncharacterized protein</fullName>
    </submittedName>
</protein>
<feature type="transmembrane region" description="Helical" evidence="2">
    <location>
        <begin position="211"/>
        <end position="229"/>
    </location>
</feature>
<feature type="region of interest" description="Disordered" evidence="1">
    <location>
        <begin position="156"/>
        <end position="176"/>
    </location>
</feature>
<gene>
    <name evidence="3" type="ORF">BAE44_0003728</name>
</gene>
<feature type="compositionally biased region" description="Basic and acidic residues" evidence="1">
    <location>
        <begin position="157"/>
        <end position="170"/>
    </location>
</feature>
<reference evidence="3 4" key="1">
    <citation type="submission" date="2016-09" db="EMBL/GenBank/DDBJ databases">
        <title>The draft genome of Dichanthelium oligosanthes: A C3 panicoid grass species.</title>
        <authorList>
            <person name="Studer A.J."/>
            <person name="Schnable J.C."/>
            <person name="Brutnell T.P."/>
        </authorList>
    </citation>
    <scope>NUCLEOTIDE SEQUENCE [LARGE SCALE GENOMIC DNA]</scope>
    <source>
        <strain evidence="4">cv. Kellogg 1175</strain>
        <tissue evidence="3">Leaf</tissue>
    </source>
</reference>
<keyword evidence="2" id="KW-0472">Membrane</keyword>
<dbReference type="Proteomes" id="UP000095767">
    <property type="component" value="Unassembled WGS sequence"/>
</dbReference>
<evidence type="ECO:0000313" key="3">
    <source>
        <dbReference type="EMBL" id="OEL35254.1"/>
    </source>
</evidence>
<evidence type="ECO:0000256" key="2">
    <source>
        <dbReference type="SAM" id="Phobius"/>
    </source>
</evidence>
<keyword evidence="2" id="KW-1133">Transmembrane helix</keyword>
<feature type="transmembrane region" description="Helical" evidence="2">
    <location>
        <begin position="241"/>
        <end position="266"/>
    </location>
</feature>
<keyword evidence="4" id="KW-1185">Reference proteome</keyword>
<name>A0A1E5WD53_9POAL</name>
<dbReference type="AlphaFoldDB" id="A0A1E5WD53"/>
<feature type="transmembrane region" description="Helical" evidence="2">
    <location>
        <begin position="32"/>
        <end position="51"/>
    </location>
</feature>
<comment type="caution">
    <text evidence="3">The sequence shown here is derived from an EMBL/GenBank/DDBJ whole genome shotgun (WGS) entry which is preliminary data.</text>
</comment>
<evidence type="ECO:0000256" key="1">
    <source>
        <dbReference type="SAM" id="MobiDB-lite"/>
    </source>
</evidence>
<accession>A0A1E5WD53</accession>